<sequence length="79" mass="8801">METAIQVEVERRGSSAEVRLTKAQQVSFEAMHKLGWDLWFVRMTQRGPLAVLCRGEALCTVDHIGNASFTPAISLRGKN</sequence>
<organism evidence="1 2">
    <name type="scientific">Neiella litorisoli</name>
    <dbReference type="NCBI Taxonomy" id="2771431"/>
    <lineage>
        <taxon>Bacteria</taxon>
        <taxon>Pseudomonadati</taxon>
        <taxon>Pseudomonadota</taxon>
        <taxon>Gammaproteobacteria</taxon>
        <taxon>Alteromonadales</taxon>
        <taxon>Echinimonadaceae</taxon>
        <taxon>Neiella</taxon>
    </lineage>
</organism>
<dbReference type="RefSeq" id="WP_191142939.1">
    <property type="nucleotide sequence ID" value="NZ_JACXAF010000001.1"/>
</dbReference>
<protein>
    <submittedName>
        <fullName evidence="1">Uncharacterized protein</fullName>
    </submittedName>
</protein>
<dbReference type="EMBL" id="JACXAF010000001">
    <property type="protein sequence ID" value="MBD1387798.1"/>
    <property type="molecule type" value="Genomic_DNA"/>
</dbReference>
<dbReference type="Proteomes" id="UP000638014">
    <property type="component" value="Unassembled WGS sequence"/>
</dbReference>
<evidence type="ECO:0000313" key="2">
    <source>
        <dbReference type="Proteomes" id="UP000638014"/>
    </source>
</evidence>
<evidence type="ECO:0000313" key="1">
    <source>
        <dbReference type="EMBL" id="MBD1387798.1"/>
    </source>
</evidence>
<keyword evidence="2" id="KW-1185">Reference proteome</keyword>
<dbReference type="AlphaFoldDB" id="A0A8J6UHW4"/>
<comment type="caution">
    <text evidence="1">The sequence shown here is derived from an EMBL/GenBank/DDBJ whole genome shotgun (WGS) entry which is preliminary data.</text>
</comment>
<name>A0A8J6UHW4_9GAMM</name>
<gene>
    <name evidence="1" type="ORF">IC617_00010</name>
</gene>
<proteinExistence type="predicted"/>
<accession>A0A8J6UHW4</accession>
<reference evidence="1" key="1">
    <citation type="submission" date="2020-09" db="EMBL/GenBank/DDBJ databases">
        <title>A novel bacterium of genus Neiella, isolated from South China Sea.</title>
        <authorList>
            <person name="Huang H."/>
            <person name="Mo K."/>
            <person name="Hu Y."/>
        </authorList>
    </citation>
    <scope>NUCLEOTIDE SEQUENCE</scope>
    <source>
        <strain evidence="1">HB171785</strain>
    </source>
</reference>